<gene>
    <name evidence="2" type="ORF">RFULGI_LOCUS1172</name>
</gene>
<proteinExistence type="predicted"/>
<accession>A0A9N8Z865</accession>
<dbReference type="Proteomes" id="UP000789396">
    <property type="component" value="Unassembled WGS sequence"/>
</dbReference>
<feature type="compositionally biased region" description="Acidic residues" evidence="1">
    <location>
        <begin position="74"/>
        <end position="93"/>
    </location>
</feature>
<sequence length="93" mass="11104">MLKILEDFTNERREEEIEVKQDAYQEFINYQLLAANIKQVNSIYMLECTYNNENEANKDHKYKTYTNNVRNLETDGEDNILDEEESLEQDSNS</sequence>
<evidence type="ECO:0000256" key="1">
    <source>
        <dbReference type="SAM" id="MobiDB-lite"/>
    </source>
</evidence>
<feature type="region of interest" description="Disordered" evidence="1">
    <location>
        <begin position="73"/>
        <end position="93"/>
    </location>
</feature>
<dbReference type="OrthoDB" id="10638722at2759"/>
<protein>
    <submittedName>
        <fullName evidence="2">3994_t:CDS:1</fullName>
    </submittedName>
</protein>
<evidence type="ECO:0000313" key="3">
    <source>
        <dbReference type="Proteomes" id="UP000789396"/>
    </source>
</evidence>
<dbReference type="EMBL" id="CAJVPZ010000651">
    <property type="protein sequence ID" value="CAG8472269.1"/>
    <property type="molecule type" value="Genomic_DNA"/>
</dbReference>
<name>A0A9N8Z865_9GLOM</name>
<reference evidence="2" key="1">
    <citation type="submission" date="2021-06" db="EMBL/GenBank/DDBJ databases">
        <authorList>
            <person name="Kallberg Y."/>
            <person name="Tangrot J."/>
            <person name="Rosling A."/>
        </authorList>
    </citation>
    <scope>NUCLEOTIDE SEQUENCE</scope>
    <source>
        <strain evidence="2">IN212</strain>
    </source>
</reference>
<comment type="caution">
    <text evidence="2">The sequence shown here is derived from an EMBL/GenBank/DDBJ whole genome shotgun (WGS) entry which is preliminary data.</text>
</comment>
<evidence type="ECO:0000313" key="2">
    <source>
        <dbReference type="EMBL" id="CAG8472269.1"/>
    </source>
</evidence>
<organism evidence="2 3">
    <name type="scientific">Racocetra fulgida</name>
    <dbReference type="NCBI Taxonomy" id="60492"/>
    <lineage>
        <taxon>Eukaryota</taxon>
        <taxon>Fungi</taxon>
        <taxon>Fungi incertae sedis</taxon>
        <taxon>Mucoromycota</taxon>
        <taxon>Glomeromycotina</taxon>
        <taxon>Glomeromycetes</taxon>
        <taxon>Diversisporales</taxon>
        <taxon>Gigasporaceae</taxon>
        <taxon>Racocetra</taxon>
    </lineage>
</organism>
<dbReference type="AlphaFoldDB" id="A0A9N8Z865"/>
<keyword evidence="3" id="KW-1185">Reference proteome</keyword>